<dbReference type="AlphaFoldDB" id="A0A6F8YLJ7"/>
<gene>
    <name evidence="3" type="ORF">Psuf_042970</name>
</gene>
<name>A0A6F8YLJ7_9ACTN</name>
<sequence>MKVSAQLSVKLREHIESERLGDMDLLFAHDVEPAPQPEVRVVPDPDSLGLTEPNATGRQDRHGTLSAYNAGRCRCRHCKDAFAIYREQRRSAGRDKPRRSRRRPVNTDGHIPRDWFRINVWTPACESAKLGQRIRVQDLRHAHASWLLAGGADLQRVKERLGHAKISTTEKYLHTLPTPTRARGYCVLGLLLVTAVMRSWGRRLARRVARAMLVLPLVRWYPIAVLRRVAITAGPLPVRA</sequence>
<dbReference type="KEGG" id="psuu:Psuf_042970"/>
<dbReference type="InterPro" id="IPR011010">
    <property type="entry name" value="DNA_brk_join_enz"/>
</dbReference>
<evidence type="ECO:0000313" key="4">
    <source>
        <dbReference type="Proteomes" id="UP000503011"/>
    </source>
</evidence>
<dbReference type="GO" id="GO:0003677">
    <property type="term" value="F:DNA binding"/>
    <property type="evidence" value="ECO:0007669"/>
    <property type="project" value="InterPro"/>
</dbReference>
<dbReference type="GO" id="GO:0006310">
    <property type="term" value="P:DNA recombination"/>
    <property type="evidence" value="ECO:0007669"/>
    <property type="project" value="UniProtKB-KW"/>
</dbReference>
<dbReference type="RefSeq" id="WP_232074881.1">
    <property type="nucleotide sequence ID" value="NZ_AP022871.1"/>
</dbReference>
<dbReference type="Proteomes" id="UP000503011">
    <property type="component" value="Chromosome"/>
</dbReference>
<dbReference type="InterPro" id="IPR002104">
    <property type="entry name" value="Integrase_catalytic"/>
</dbReference>
<reference evidence="3 4" key="1">
    <citation type="submission" date="2020-03" db="EMBL/GenBank/DDBJ databases">
        <title>Whole genome shotgun sequence of Phytohabitans suffuscus NBRC 105367.</title>
        <authorList>
            <person name="Komaki H."/>
            <person name="Tamura T."/>
        </authorList>
    </citation>
    <scope>NUCLEOTIDE SEQUENCE [LARGE SCALE GENOMIC DNA]</scope>
    <source>
        <strain evidence="3 4">NBRC 105367</strain>
    </source>
</reference>
<accession>A0A6F8YLJ7</accession>
<keyword evidence="1" id="KW-0233">DNA recombination</keyword>
<dbReference type="GO" id="GO:0015074">
    <property type="term" value="P:DNA integration"/>
    <property type="evidence" value="ECO:0007669"/>
    <property type="project" value="InterPro"/>
</dbReference>
<dbReference type="Pfam" id="PF00589">
    <property type="entry name" value="Phage_integrase"/>
    <property type="match status" value="1"/>
</dbReference>
<dbReference type="Gene3D" id="1.10.443.10">
    <property type="entry name" value="Intergrase catalytic core"/>
    <property type="match status" value="1"/>
</dbReference>
<protein>
    <recommendedName>
        <fullName evidence="2">Tyr recombinase domain-containing protein</fullName>
    </recommendedName>
</protein>
<dbReference type="InterPro" id="IPR013762">
    <property type="entry name" value="Integrase-like_cat_sf"/>
</dbReference>
<dbReference type="SUPFAM" id="SSF56349">
    <property type="entry name" value="DNA breaking-rejoining enzymes"/>
    <property type="match status" value="1"/>
</dbReference>
<feature type="domain" description="Tyr recombinase" evidence="2">
    <location>
        <begin position="121"/>
        <end position="175"/>
    </location>
</feature>
<reference evidence="3 4" key="2">
    <citation type="submission" date="2020-03" db="EMBL/GenBank/DDBJ databases">
        <authorList>
            <person name="Ichikawa N."/>
            <person name="Kimura A."/>
            <person name="Kitahashi Y."/>
            <person name="Uohara A."/>
        </authorList>
    </citation>
    <scope>NUCLEOTIDE SEQUENCE [LARGE SCALE GENOMIC DNA]</scope>
    <source>
        <strain evidence="3 4">NBRC 105367</strain>
    </source>
</reference>
<evidence type="ECO:0000313" key="3">
    <source>
        <dbReference type="EMBL" id="BCB86984.1"/>
    </source>
</evidence>
<dbReference type="EMBL" id="AP022871">
    <property type="protein sequence ID" value="BCB86984.1"/>
    <property type="molecule type" value="Genomic_DNA"/>
</dbReference>
<proteinExistence type="predicted"/>
<evidence type="ECO:0000259" key="2">
    <source>
        <dbReference type="Pfam" id="PF00589"/>
    </source>
</evidence>
<evidence type="ECO:0000256" key="1">
    <source>
        <dbReference type="ARBA" id="ARBA00023172"/>
    </source>
</evidence>
<organism evidence="3 4">
    <name type="scientific">Phytohabitans suffuscus</name>
    <dbReference type="NCBI Taxonomy" id="624315"/>
    <lineage>
        <taxon>Bacteria</taxon>
        <taxon>Bacillati</taxon>
        <taxon>Actinomycetota</taxon>
        <taxon>Actinomycetes</taxon>
        <taxon>Micromonosporales</taxon>
        <taxon>Micromonosporaceae</taxon>
    </lineage>
</organism>
<keyword evidence="4" id="KW-1185">Reference proteome</keyword>